<feature type="region of interest" description="Disordered" evidence="7">
    <location>
        <begin position="344"/>
        <end position="369"/>
    </location>
</feature>
<feature type="transmembrane region" description="Helical" evidence="8">
    <location>
        <begin position="563"/>
        <end position="587"/>
    </location>
</feature>
<comment type="subcellular location">
    <subcellularLocation>
        <location evidence="1">Membrane</location>
        <topology evidence="1">Multi-pass membrane protein</topology>
    </subcellularLocation>
</comment>
<sequence length="617" mass="67635">MAEKLHEYQGWAGRLHDVKDRIKTKWETYQESRTPGRSWDSIIGSCLGGSDDQKPDYSHIYRKKTRPELLRISAAIMGIEYSYAAETAFVSPTLLKIGVDHAHMTLVWGLSPLVGFCLTPILGSLSDRCRWQLGRRRPFILLLSLGVFFGLILVPNGKDIGHMLGDYYPSLDLPVNTTIGSTGSQEVVYPGEVVSDAEYPHPWGIFYTILGTVMLDFSADASQSPARAYLLDITIKEDHARGLSTFTIMAGLGGFIGYALGAIDWDSTFIGEMLGGHVRAVFTVITVLFVICVSATLTAFSELPLDEIEKGIVFSDLKEDSNEGTKIKPEDDSYGTLRGEDVQETSFTQNGGSSTAGDKDVEGGPKTHKFKPPMAPDIILPTIEEAPPSLKQYIVSIFQLPYSLRILCATNLFCWMAHVCYSLYFTDFVGESVFGGDPMAPPESESQALYQEGVRFGCWGMSMYSLSCACYSTIIDKLIKRFRAKNVYVGGLLFYSTGMMLMAVTKSKIGVIVFSWCAGVMYSTLFTMPYLIVAHYHACNVFEISLEGESIVSTQIRGLGTDLAIVQAMVFLAQFCLSLCLGTIISLAGTTTVVVVVASVLAFCGALTAKLVLYLDL</sequence>
<evidence type="ECO:0000256" key="2">
    <source>
        <dbReference type="ARBA" id="ARBA00022448"/>
    </source>
</evidence>
<protein>
    <submittedName>
        <fullName evidence="9">Membrane-associated transporter protein</fullName>
    </submittedName>
</protein>
<evidence type="ECO:0000256" key="6">
    <source>
        <dbReference type="ARBA" id="ARBA00038193"/>
    </source>
</evidence>
<feature type="transmembrane region" description="Helical" evidence="8">
    <location>
        <begin position="487"/>
        <end position="505"/>
    </location>
</feature>
<dbReference type="PANTHER" id="PTHR19432:SF35">
    <property type="entry name" value="SOLUTE CARRIER FAMILY 45 MEMBER 3 ISOFORM X1"/>
    <property type="match status" value="1"/>
</dbReference>
<dbReference type="CDD" id="cd17313">
    <property type="entry name" value="MFS_SLC45_SUC"/>
    <property type="match status" value="1"/>
</dbReference>
<evidence type="ECO:0000256" key="3">
    <source>
        <dbReference type="ARBA" id="ARBA00022692"/>
    </source>
</evidence>
<dbReference type="InterPro" id="IPR036259">
    <property type="entry name" value="MFS_trans_sf"/>
</dbReference>
<proteinExistence type="inferred from homology"/>
<dbReference type="AlphaFoldDB" id="A0A8D8QAT6"/>
<accession>A0A8D8QAT6</accession>
<dbReference type="GO" id="GO:0016020">
    <property type="term" value="C:membrane"/>
    <property type="evidence" value="ECO:0007669"/>
    <property type="project" value="UniProtKB-SubCell"/>
</dbReference>
<organism evidence="9">
    <name type="scientific">Cacopsylla melanoneura</name>
    <dbReference type="NCBI Taxonomy" id="428564"/>
    <lineage>
        <taxon>Eukaryota</taxon>
        <taxon>Metazoa</taxon>
        <taxon>Ecdysozoa</taxon>
        <taxon>Arthropoda</taxon>
        <taxon>Hexapoda</taxon>
        <taxon>Insecta</taxon>
        <taxon>Pterygota</taxon>
        <taxon>Neoptera</taxon>
        <taxon>Paraneoptera</taxon>
        <taxon>Hemiptera</taxon>
        <taxon>Sternorrhyncha</taxon>
        <taxon>Psylloidea</taxon>
        <taxon>Psyllidae</taxon>
        <taxon>Psyllinae</taxon>
        <taxon>Cacopsylla</taxon>
    </lineage>
</organism>
<keyword evidence="4 8" id="KW-1133">Transmembrane helix</keyword>
<feature type="transmembrane region" description="Helical" evidence="8">
    <location>
        <begin position="138"/>
        <end position="155"/>
    </location>
</feature>
<feature type="transmembrane region" description="Helical" evidence="8">
    <location>
        <begin position="105"/>
        <end position="126"/>
    </location>
</feature>
<keyword evidence="5 8" id="KW-0472">Membrane</keyword>
<evidence type="ECO:0000256" key="5">
    <source>
        <dbReference type="ARBA" id="ARBA00023136"/>
    </source>
</evidence>
<dbReference type="SUPFAM" id="SSF103473">
    <property type="entry name" value="MFS general substrate transporter"/>
    <property type="match status" value="1"/>
</dbReference>
<comment type="similarity">
    <text evidence="6">Belongs to the glycoside-pentoside-hexuronide (GPH) cation symporter transporter (TC 2.A.2) family.</text>
</comment>
<dbReference type="GO" id="GO:0008506">
    <property type="term" value="F:sucrose:proton symporter activity"/>
    <property type="evidence" value="ECO:0007669"/>
    <property type="project" value="TreeGrafter"/>
</dbReference>
<dbReference type="Gene3D" id="1.20.1250.20">
    <property type="entry name" value="MFS general substrate transporter like domains"/>
    <property type="match status" value="1"/>
</dbReference>
<reference evidence="9" key="1">
    <citation type="submission" date="2021-05" db="EMBL/GenBank/DDBJ databases">
        <authorList>
            <person name="Alioto T."/>
            <person name="Alioto T."/>
            <person name="Gomez Garrido J."/>
        </authorList>
    </citation>
    <scope>NUCLEOTIDE SEQUENCE</scope>
</reference>
<feature type="transmembrane region" description="Helical" evidence="8">
    <location>
        <begin position="593"/>
        <end position="615"/>
    </location>
</feature>
<keyword evidence="2" id="KW-0813">Transport</keyword>
<feature type="transmembrane region" description="Helical" evidence="8">
    <location>
        <begin position="69"/>
        <end position="85"/>
    </location>
</feature>
<dbReference type="Pfam" id="PF07690">
    <property type="entry name" value="MFS_1"/>
    <property type="match status" value="1"/>
</dbReference>
<evidence type="ECO:0000256" key="4">
    <source>
        <dbReference type="ARBA" id="ARBA00022989"/>
    </source>
</evidence>
<dbReference type="EMBL" id="HBUF01067843">
    <property type="protein sequence ID" value="CAG6628335.1"/>
    <property type="molecule type" value="Transcribed_RNA"/>
</dbReference>
<evidence type="ECO:0000256" key="8">
    <source>
        <dbReference type="SAM" id="Phobius"/>
    </source>
</evidence>
<feature type="transmembrane region" description="Helical" evidence="8">
    <location>
        <begin position="280"/>
        <end position="300"/>
    </location>
</feature>
<feature type="transmembrane region" description="Helical" evidence="8">
    <location>
        <begin position="240"/>
        <end position="260"/>
    </location>
</feature>
<dbReference type="InterPro" id="IPR011701">
    <property type="entry name" value="MFS"/>
</dbReference>
<evidence type="ECO:0000313" key="9">
    <source>
        <dbReference type="EMBL" id="CAG6628336.1"/>
    </source>
</evidence>
<keyword evidence="3 8" id="KW-0812">Transmembrane</keyword>
<dbReference type="PANTHER" id="PTHR19432">
    <property type="entry name" value="SUGAR TRANSPORTER"/>
    <property type="match status" value="1"/>
</dbReference>
<evidence type="ECO:0000256" key="1">
    <source>
        <dbReference type="ARBA" id="ARBA00004141"/>
    </source>
</evidence>
<feature type="transmembrane region" description="Helical" evidence="8">
    <location>
        <begin position="511"/>
        <end position="533"/>
    </location>
</feature>
<evidence type="ECO:0000256" key="7">
    <source>
        <dbReference type="SAM" id="MobiDB-lite"/>
    </source>
</evidence>
<name>A0A8D8QAT6_9HEMI</name>
<feature type="compositionally biased region" description="Polar residues" evidence="7">
    <location>
        <begin position="344"/>
        <end position="356"/>
    </location>
</feature>
<dbReference type="EMBL" id="HBUF01067844">
    <property type="protein sequence ID" value="CAG6628336.1"/>
    <property type="molecule type" value="Transcribed_RNA"/>
</dbReference>